<dbReference type="NCBIfam" id="TIGR00762">
    <property type="entry name" value="DegV"/>
    <property type="match status" value="1"/>
</dbReference>
<dbReference type="PANTHER" id="PTHR33434:SF2">
    <property type="entry name" value="FATTY ACID-BINDING PROTEIN TM_1468"/>
    <property type="match status" value="1"/>
</dbReference>
<sequence length="288" mass="32298">MSIRIVTDSASDIDRNFAKEKKVAVVPLSVTYNTGETFKEDENFDFDKYYNNYSDPDFSVTTSQPSPKDFLNVYEQLKKEGAKEIIVITISSGLSGTLNSAQLAAKMFLKIEKDIEIYFVDSLNASMPETFLVEEGLKLIDKGLSGKEIAEKLQNSTNEITTLILLPTLYYLRKGGRISVAKYLLGRLLQLKPITIVNEEGKNEVTATVRDYDEGLVKMIEIATQNYTRTPVEVAIVHTNSMERATKLQNLIKEKLGDIKIRIVRSGVTISAHTGPKCVSLISKFFEF</sequence>
<dbReference type="EMBL" id="CP084166">
    <property type="protein sequence ID" value="UJG42098.1"/>
    <property type="molecule type" value="Genomic_DNA"/>
</dbReference>
<dbReference type="InterPro" id="IPR003797">
    <property type="entry name" value="DegV"/>
</dbReference>
<dbReference type="InterPro" id="IPR050270">
    <property type="entry name" value="DegV_domain_contain"/>
</dbReference>
<dbReference type="PROSITE" id="PS51482">
    <property type="entry name" value="DEGV"/>
    <property type="match status" value="1"/>
</dbReference>
<organism evidence="2">
    <name type="scientific">Candidatus Heimdallarchaeum aukensis</name>
    <dbReference type="NCBI Taxonomy" id="2876573"/>
    <lineage>
        <taxon>Archaea</taxon>
        <taxon>Promethearchaeati</taxon>
        <taxon>Candidatus Heimdallarchaeota</taxon>
        <taxon>Candidatus Heimdallarchaeia (ex Rinke et al. 2021) (nom. nud.)</taxon>
        <taxon>Candidatus Heimdallarchaeales</taxon>
        <taxon>Candidatus Heimdallarchaeaceae</taxon>
        <taxon>Candidatus Heimdallarchaeum</taxon>
    </lineage>
</organism>
<evidence type="ECO:0000256" key="1">
    <source>
        <dbReference type="ARBA" id="ARBA00023121"/>
    </source>
</evidence>
<name>A0A9Y1BN44_9ARCH</name>
<gene>
    <name evidence="2" type="ORF">K9W45_06460</name>
</gene>
<dbReference type="Gene3D" id="3.30.1180.10">
    <property type="match status" value="1"/>
</dbReference>
<dbReference type="Gene3D" id="3.40.50.10170">
    <property type="match status" value="1"/>
</dbReference>
<dbReference type="InterPro" id="IPR043168">
    <property type="entry name" value="DegV_C"/>
</dbReference>
<proteinExistence type="predicted"/>
<dbReference type="Pfam" id="PF02645">
    <property type="entry name" value="DegV"/>
    <property type="match status" value="1"/>
</dbReference>
<reference evidence="2" key="1">
    <citation type="journal article" date="2022" name="Nat. Microbiol.">
        <title>Unique mobile elements and scalable gene flow at the prokaryote-eukaryote boundary revealed by circularized Asgard archaea genomes.</title>
        <authorList>
            <person name="Wu F."/>
            <person name="Speth D.R."/>
            <person name="Philosof A."/>
            <person name="Cremiere A."/>
            <person name="Narayanan A."/>
            <person name="Barco R.A."/>
            <person name="Connon S.A."/>
            <person name="Amend J.P."/>
            <person name="Antoshechkin I.A."/>
            <person name="Orphan V.J."/>
        </authorList>
    </citation>
    <scope>NUCLEOTIDE SEQUENCE</scope>
    <source>
        <strain evidence="2">PM71</strain>
    </source>
</reference>
<protein>
    <submittedName>
        <fullName evidence="2">DegV family protein</fullName>
    </submittedName>
</protein>
<keyword evidence="1" id="KW-0446">Lipid-binding</keyword>
<dbReference type="SUPFAM" id="SSF82549">
    <property type="entry name" value="DAK1/DegV-like"/>
    <property type="match status" value="1"/>
</dbReference>
<dbReference type="PANTHER" id="PTHR33434">
    <property type="entry name" value="DEGV DOMAIN-CONTAINING PROTEIN DR_1986-RELATED"/>
    <property type="match status" value="1"/>
</dbReference>
<dbReference type="GO" id="GO:0008289">
    <property type="term" value="F:lipid binding"/>
    <property type="evidence" value="ECO:0007669"/>
    <property type="project" value="UniProtKB-KW"/>
</dbReference>
<accession>A0A9Y1BN44</accession>
<dbReference type="AlphaFoldDB" id="A0A9Y1BN44"/>
<evidence type="ECO:0000313" key="2">
    <source>
        <dbReference type="EMBL" id="UJG42098.1"/>
    </source>
</evidence>
<dbReference type="Proteomes" id="UP001201020">
    <property type="component" value="Chromosome"/>
</dbReference>